<accession>L8ECN9</accession>
<sequence length="45" mass="5472">MNILHFYTIMSNYLPEMMLTLLSLQDCVKMPIFLNAYYDWFPTTF</sequence>
<name>L8ECN9_HUMAN</name>
<proteinExistence type="predicted"/>
<reference evidence="1" key="1">
    <citation type="journal article" date="2013" name="PLoS ONE">
        <title>Direct detection of alternative open reading frames translation products in human significantly expands the proteome.</title>
        <authorList>
            <person name="Vanderperre B."/>
            <person name="Lucier J.-F."/>
            <person name="Motard J."/>
            <person name="Tremblay G."/>
            <person name="Vanderperre S."/>
            <person name="Wisztorski M."/>
            <person name="Salzet M."/>
            <person name="Boisvert F.-M."/>
            <person name="Roucou X."/>
        </authorList>
    </citation>
    <scope>NUCLEOTIDE SEQUENCE</scope>
</reference>
<dbReference type="AlphaFoldDB" id="L8ECN9"/>
<gene>
    <name evidence="1" type="primary">C20orf197</name>
</gene>
<organism evidence="1">
    <name type="scientific">Homo sapiens</name>
    <name type="common">Human</name>
    <dbReference type="NCBI Taxonomy" id="9606"/>
    <lineage>
        <taxon>Eukaryota</taxon>
        <taxon>Metazoa</taxon>
        <taxon>Chordata</taxon>
        <taxon>Craniata</taxon>
        <taxon>Vertebrata</taxon>
        <taxon>Euteleostomi</taxon>
        <taxon>Mammalia</taxon>
        <taxon>Eutheria</taxon>
        <taxon>Euarchontoglires</taxon>
        <taxon>Primates</taxon>
        <taxon>Haplorrhini</taxon>
        <taxon>Catarrhini</taxon>
        <taxon>Hominidae</taxon>
        <taxon>Homo</taxon>
    </lineage>
</organism>
<protein>
    <submittedName>
        <fullName evidence="1">Alternative protein C20orf197</fullName>
    </submittedName>
</protein>
<evidence type="ECO:0000313" key="1">
    <source>
        <dbReference type="EMBL" id="CCQ43897.1"/>
    </source>
</evidence>
<dbReference type="EMBL" id="HF584400">
    <property type="protein sequence ID" value="CCQ43897.1"/>
    <property type="molecule type" value="Genomic_DNA"/>
</dbReference>